<dbReference type="AlphaFoldDB" id="A0A2P4ZDT6"/>
<evidence type="ECO:0000313" key="2">
    <source>
        <dbReference type="EMBL" id="PON22444.1"/>
    </source>
</evidence>
<organism evidence="2 3">
    <name type="scientific">Trichoderma gamsii</name>
    <dbReference type="NCBI Taxonomy" id="398673"/>
    <lineage>
        <taxon>Eukaryota</taxon>
        <taxon>Fungi</taxon>
        <taxon>Dikarya</taxon>
        <taxon>Ascomycota</taxon>
        <taxon>Pezizomycotina</taxon>
        <taxon>Sordariomycetes</taxon>
        <taxon>Hypocreomycetidae</taxon>
        <taxon>Hypocreales</taxon>
        <taxon>Hypocreaceae</taxon>
        <taxon>Trichoderma</taxon>
    </lineage>
</organism>
<proteinExistence type="predicted"/>
<gene>
    <name evidence="2" type="ORF">TGAM01_v208725</name>
</gene>
<dbReference type="RefSeq" id="XP_018660291.2">
    <property type="nucleotide sequence ID" value="XM_018806464.2"/>
</dbReference>
<evidence type="ECO:0000313" key="3">
    <source>
        <dbReference type="Proteomes" id="UP000054821"/>
    </source>
</evidence>
<keyword evidence="3" id="KW-1185">Reference proteome</keyword>
<dbReference type="GeneID" id="29986547"/>
<dbReference type="Proteomes" id="UP000054821">
    <property type="component" value="Unassembled WGS sequence"/>
</dbReference>
<feature type="region of interest" description="Disordered" evidence="1">
    <location>
        <begin position="124"/>
        <end position="144"/>
    </location>
</feature>
<reference evidence="2 3" key="1">
    <citation type="journal article" date="2016" name="Genome Announc.">
        <title>Draft Whole-Genome Sequence of Trichoderma gamsii T6085, a Promising Biocontrol Agent of Fusarium Head Blight on Wheat.</title>
        <authorList>
            <person name="Baroncelli R."/>
            <person name="Zapparata A."/>
            <person name="Piaggeschi G."/>
            <person name="Sarrocco S."/>
            <person name="Vannacci G."/>
        </authorList>
    </citation>
    <scope>NUCLEOTIDE SEQUENCE [LARGE SCALE GENOMIC DNA]</scope>
    <source>
        <strain evidence="2 3">T6085</strain>
    </source>
</reference>
<feature type="region of interest" description="Disordered" evidence="1">
    <location>
        <begin position="50"/>
        <end position="95"/>
    </location>
</feature>
<evidence type="ECO:0000256" key="1">
    <source>
        <dbReference type="SAM" id="MobiDB-lite"/>
    </source>
</evidence>
<feature type="compositionally biased region" description="Low complexity" evidence="1">
    <location>
        <begin position="72"/>
        <end position="91"/>
    </location>
</feature>
<dbReference type="EMBL" id="JPDN02000038">
    <property type="protein sequence ID" value="PON22444.1"/>
    <property type="molecule type" value="Genomic_DNA"/>
</dbReference>
<feature type="compositionally biased region" description="Low complexity" evidence="1">
    <location>
        <begin position="130"/>
        <end position="144"/>
    </location>
</feature>
<comment type="caution">
    <text evidence="2">The sequence shown here is derived from an EMBL/GenBank/DDBJ whole genome shotgun (WGS) entry which is preliminary data.</text>
</comment>
<sequence>MIAGSWFPHFLLYKLGIYKASPVCPRVVFCSPSFSSSLQYLVRTVAIYSTSSTSEQTKNSSSQPSILTPKMPSASSAPPAAAAASSAAPSSLGNNKGIKFQIKTGGARWECTLQDRSQYERMKVLRSDSADSVDSSNSSTTESK</sequence>
<accession>A0A2P4ZDT6</accession>
<protein>
    <submittedName>
        <fullName evidence="2">Uncharacterized protein</fullName>
    </submittedName>
</protein>
<feature type="compositionally biased region" description="Low complexity" evidence="1">
    <location>
        <begin position="50"/>
        <end position="62"/>
    </location>
</feature>
<name>A0A2P4ZDT6_9HYPO</name>